<gene>
    <name evidence="2" type="ORF">EJB19_06490</name>
</gene>
<dbReference type="Pfam" id="PF13302">
    <property type="entry name" value="Acetyltransf_3"/>
    <property type="match status" value="1"/>
</dbReference>
<dbReference type="Gene3D" id="3.40.630.30">
    <property type="match status" value="1"/>
</dbReference>
<dbReference type="SUPFAM" id="SSF55729">
    <property type="entry name" value="Acyl-CoA N-acyltransferases (Nat)"/>
    <property type="match status" value="1"/>
</dbReference>
<comment type="caution">
    <text evidence="2">The sequence shown here is derived from an EMBL/GenBank/DDBJ whole genome shotgun (WGS) entry which is preliminary data.</text>
</comment>
<dbReference type="GO" id="GO:0016747">
    <property type="term" value="F:acyltransferase activity, transferring groups other than amino-acyl groups"/>
    <property type="evidence" value="ECO:0007669"/>
    <property type="project" value="InterPro"/>
</dbReference>
<dbReference type="AlphaFoldDB" id="A0AA94JN25"/>
<protein>
    <submittedName>
        <fullName evidence="2">N-acetyltransferase</fullName>
    </submittedName>
</protein>
<dbReference type="CDD" id="cd04301">
    <property type="entry name" value="NAT_SF"/>
    <property type="match status" value="1"/>
</dbReference>
<proteinExistence type="predicted"/>
<dbReference type="InterPro" id="IPR051531">
    <property type="entry name" value="N-acetyltransferase"/>
</dbReference>
<dbReference type="PANTHER" id="PTHR43792">
    <property type="entry name" value="GNAT FAMILY, PUTATIVE (AFU_ORTHOLOGUE AFUA_3G00765)-RELATED-RELATED"/>
    <property type="match status" value="1"/>
</dbReference>
<dbReference type="PANTHER" id="PTHR43792:SF1">
    <property type="entry name" value="N-ACETYLTRANSFERASE DOMAIN-CONTAINING PROTEIN"/>
    <property type="match status" value="1"/>
</dbReference>
<organism evidence="2">
    <name type="scientific">Flavobacterium columnare</name>
    <dbReference type="NCBI Taxonomy" id="996"/>
    <lineage>
        <taxon>Bacteria</taxon>
        <taxon>Pseudomonadati</taxon>
        <taxon>Bacteroidota</taxon>
        <taxon>Flavobacteriia</taxon>
        <taxon>Flavobacteriales</taxon>
        <taxon>Flavobacteriaceae</taxon>
        <taxon>Flavobacterium</taxon>
    </lineage>
</organism>
<evidence type="ECO:0000313" key="2">
    <source>
        <dbReference type="EMBL" id="RVU87865.1"/>
    </source>
</evidence>
<dbReference type="EMBL" id="RWGX01000004">
    <property type="protein sequence ID" value="RVU87865.1"/>
    <property type="molecule type" value="Genomic_DNA"/>
</dbReference>
<accession>A0AA94JN25</accession>
<dbReference type="RefSeq" id="WP_127821947.1">
    <property type="nucleotide sequence ID" value="NZ_RWGX02000016.1"/>
</dbReference>
<feature type="domain" description="N-acetyltransferase" evidence="1">
    <location>
        <begin position="17"/>
        <end position="173"/>
    </location>
</feature>
<dbReference type="InterPro" id="IPR000182">
    <property type="entry name" value="GNAT_dom"/>
</dbReference>
<name>A0AA94JN25_9FLAO</name>
<dbReference type="InterPro" id="IPR016181">
    <property type="entry name" value="Acyl_CoA_acyltransferase"/>
</dbReference>
<sequence length="191" mass="22429">MNSFAFLPFQNLESERLILRKMTHNDVDEVFALRSNADNMQFIPRPLLKNKIEALELIDTINNKIKENEEINWAITEKPNDKLIGFLGHYRIQRENYRSEIGYMILPEYRGKGIITEATKLILEYGFSQMGLHSIEAVIDPKNQASARVLEKLGFIKEGHLRENEYFEGKFWDSVIYSILKSEFNLKDRKK</sequence>
<dbReference type="PROSITE" id="PS51186">
    <property type="entry name" value="GNAT"/>
    <property type="match status" value="1"/>
</dbReference>
<evidence type="ECO:0000259" key="1">
    <source>
        <dbReference type="PROSITE" id="PS51186"/>
    </source>
</evidence>
<reference evidence="2" key="1">
    <citation type="submission" date="2018-12" db="EMBL/GenBank/DDBJ databases">
        <title>Draft genome sequence of Flaovobacterium columnare BGFS27 isolated from channel catfish in Alabama.</title>
        <authorList>
            <person name="Cai W."/>
            <person name="Arias C."/>
        </authorList>
    </citation>
    <scope>NUCLEOTIDE SEQUENCE [LARGE SCALE GENOMIC DNA]</scope>
    <source>
        <strain evidence="2">BGFS27</strain>
    </source>
</reference>